<dbReference type="Pfam" id="PF01565">
    <property type="entry name" value="FAD_binding_4"/>
    <property type="match status" value="1"/>
</dbReference>
<proteinExistence type="inferred from homology"/>
<dbReference type="AlphaFoldDB" id="A0AAE0P678"/>
<name>A0AAE0P678_9PEZI</name>
<dbReference type="InterPro" id="IPR050416">
    <property type="entry name" value="FAD-linked_Oxidoreductase"/>
</dbReference>
<comment type="caution">
    <text evidence="7">The sequence shown here is derived from an EMBL/GenBank/DDBJ whole genome shotgun (WGS) entry which is preliminary data.</text>
</comment>
<keyword evidence="3" id="KW-0274">FAD</keyword>
<dbReference type="GO" id="GO:0071949">
    <property type="term" value="F:FAD binding"/>
    <property type="evidence" value="ECO:0007669"/>
    <property type="project" value="InterPro"/>
</dbReference>
<dbReference type="Gene3D" id="3.30.465.10">
    <property type="match status" value="1"/>
</dbReference>
<dbReference type="PANTHER" id="PTHR42973">
    <property type="entry name" value="BINDING OXIDOREDUCTASE, PUTATIVE (AFU_ORTHOLOGUE AFUA_1G17690)-RELATED"/>
    <property type="match status" value="1"/>
</dbReference>
<gene>
    <name evidence="7" type="ORF">B0H63DRAFT_532083</name>
</gene>
<evidence type="ECO:0000256" key="2">
    <source>
        <dbReference type="ARBA" id="ARBA00022630"/>
    </source>
</evidence>
<accession>A0AAE0P678</accession>
<evidence type="ECO:0000256" key="4">
    <source>
        <dbReference type="ARBA" id="ARBA00023002"/>
    </source>
</evidence>
<dbReference type="InterPro" id="IPR006094">
    <property type="entry name" value="Oxid_FAD_bind_N"/>
</dbReference>
<dbReference type="InterPro" id="IPR016169">
    <property type="entry name" value="FAD-bd_PCMH_sub2"/>
</dbReference>
<dbReference type="EMBL" id="JAULSW010000001">
    <property type="protein sequence ID" value="KAK3394077.1"/>
    <property type="molecule type" value="Genomic_DNA"/>
</dbReference>
<dbReference type="Proteomes" id="UP001285441">
    <property type="component" value="Unassembled WGS sequence"/>
</dbReference>
<feature type="signal peptide" evidence="5">
    <location>
        <begin position="1"/>
        <end position="23"/>
    </location>
</feature>
<organism evidence="7 8">
    <name type="scientific">Podospora didyma</name>
    <dbReference type="NCBI Taxonomy" id="330526"/>
    <lineage>
        <taxon>Eukaryota</taxon>
        <taxon>Fungi</taxon>
        <taxon>Dikarya</taxon>
        <taxon>Ascomycota</taxon>
        <taxon>Pezizomycotina</taxon>
        <taxon>Sordariomycetes</taxon>
        <taxon>Sordariomycetidae</taxon>
        <taxon>Sordariales</taxon>
        <taxon>Podosporaceae</taxon>
        <taxon>Podospora</taxon>
    </lineage>
</organism>
<evidence type="ECO:0000313" key="8">
    <source>
        <dbReference type="Proteomes" id="UP001285441"/>
    </source>
</evidence>
<keyword evidence="4" id="KW-0560">Oxidoreductase</keyword>
<dbReference type="Gene3D" id="3.40.462.20">
    <property type="match status" value="1"/>
</dbReference>
<sequence length="512" mass="56056">MAPFTCLISYILVILRLIVAVTAANPHHSRNALDIVAQLQKELGPLLSGSSRIFGPDNSQWASAMDRWQELAPPQFQGVVQPGTEDDIAKTVQYLDGKSFDFLVVNQAHAITSTVGKFNGIQIDVKSLKDVSISADNRTVKLQAGTYSYEVTAKLWEHGYITTTTTCACAGIVGPALGGGFGLAQGLYGLSSDNVVSMNVVLANGTAITVNENINADLFYGMRGAGHNFGIVTSLELAIHPADWMPTWYYKGYVFTADHLEALFDELNRFHGNGSTPKLMIANFNGYMIIPAISNKTATDAEKLLAPFNQLNGISQNVTAPYPQIIEAFGVGMESSLCEKDKVHITSAAGLQVFNITAQRQMYDLFNQNLALHPEFGNTVIRMEVYGAEGVRNQDPGKSAYPHRDDYILTAFDALLNPGSDLQGVTRNWAEQTRQLWNAGQPQRLPTTYVNYASGSESLSSIYGYEAWRQEKLLDLKKKYDPYNRFGYYNPIPTTNWPGNRIPGPGPVSGSG</sequence>
<protein>
    <recommendedName>
        <fullName evidence="6">FAD-binding PCMH-type domain-containing protein</fullName>
    </recommendedName>
</protein>
<keyword evidence="2" id="KW-0285">Flavoprotein</keyword>
<dbReference type="InterPro" id="IPR016166">
    <property type="entry name" value="FAD-bd_PCMH"/>
</dbReference>
<reference evidence="7" key="2">
    <citation type="submission" date="2023-06" db="EMBL/GenBank/DDBJ databases">
        <authorList>
            <consortium name="Lawrence Berkeley National Laboratory"/>
            <person name="Haridas S."/>
            <person name="Hensen N."/>
            <person name="Bonometti L."/>
            <person name="Westerberg I."/>
            <person name="Brannstrom I.O."/>
            <person name="Guillou S."/>
            <person name="Cros-Aarteil S."/>
            <person name="Calhoun S."/>
            <person name="Kuo A."/>
            <person name="Mondo S."/>
            <person name="Pangilinan J."/>
            <person name="Riley R."/>
            <person name="LaButti K."/>
            <person name="Andreopoulos B."/>
            <person name="Lipzen A."/>
            <person name="Chen C."/>
            <person name="Yanf M."/>
            <person name="Daum C."/>
            <person name="Ng V."/>
            <person name="Clum A."/>
            <person name="Steindorff A."/>
            <person name="Ohm R."/>
            <person name="Martin F."/>
            <person name="Silar P."/>
            <person name="Natvig D."/>
            <person name="Lalanne C."/>
            <person name="Gautier V."/>
            <person name="Ament-velasquez S.L."/>
            <person name="Kruys A."/>
            <person name="Hutchinson M.I."/>
            <person name="Powell A.J."/>
            <person name="Barry K."/>
            <person name="Miller A.N."/>
            <person name="Grigoriev I.V."/>
            <person name="Debuchy R."/>
            <person name="Gladieux P."/>
            <person name="Thoren M.H."/>
            <person name="Johannesson H."/>
        </authorList>
    </citation>
    <scope>NUCLEOTIDE SEQUENCE</scope>
    <source>
        <strain evidence="7">CBS 232.78</strain>
    </source>
</reference>
<feature type="chain" id="PRO_5041957812" description="FAD-binding PCMH-type domain-containing protein" evidence="5">
    <location>
        <begin position="24"/>
        <end position="512"/>
    </location>
</feature>
<keyword evidence="8" id="KW-1185">Reference proteome</keyword>
<dbReference type="GO" id="GO:0016491">
    <property type="term" value="F:oxidoreductase activity"/>
    <property type="evidence" value="ECO:0007669"/>
    <property type="project" value="UniProtKB-KW"/>
</dbReference>
<evidence type="ECO:0000256" key="5">
    <source>
        <dbReference type="SAM" id="SignalP"/>
    </source>
</evidence>
<evidence type="ECO:0000313" key="7">
    <source>
        <dbReference type="EMBL" id="KAK3394077.1"/>
    </source>
</evidence>
<feature type="domain" description="FAD-binding PCMH-type" evidence="6">
    <location>
        <begin position="71"/>
        <end position="242"/>
    </location>
</feature>
<comment type="similarity">
    <text evidence="1">Belongs to the oxygen-dependent FAD-linked oxidoreductase family.</text>
</comment>
<reference evidence="7" key="1">
    <citation type="journal article" date="2023" name="Mol. Phylogenet. Evol.">
        <title>Genome-scale phylogeny and comparative genomics of the fungal order Sordariales.</title>
        <authorList>
            <person name="Hensen N."/>
            <person name="Bonometti L."/>
            <person name="Westerberg I."/>
            <person name="Brannstrom I.O."/>
            <person name="Guillou S."/>
            <person name="Cros-Aarteil S."/>
            <person name="Calhoun S."/>
            <person name="Haridas S."/>
            <person name="Kuo A."/>
            <person name="Mondo S."/>
            <person name="Pangilinan J."/>
            <person name="Riley R."/>
            <person name="LaButti K."/>
            <person name="Andreopoulos B."/>
            <person name="Lipzen A."/>
            <person name="Chen C."/>
            <person name="Yan M."/>
            <person name="Daum C."/>
            <person name="Ng V."/>
            <person name="Clum A."/>
            <person name="Steindorff A."/>
            <person name="Ohm R.A."/>
            <person name="Martin F."/>
            <person name="Silar P."/>
            <person name="Natvig D.O."/>
            <person name="Lalanne C."/>
            <person name="Gautier V."/>
            <person name="Ament-Velasquez S.L."/>
            <person name="Kruys A."/>
            <person name="Hutchinson M.I."/>
            <person name="Powell A.J."/>
            <person name="Barry K."/>
            <person name="Miller A.N."/>
            <person name="Grigoriev I.V."/>
            <person name="Debuchy R."/>
            <person name="Gladieux P."/>
            <person name="Hiltunen Thoren M."/>
            <person name="Johannesson H."/>
        </authorList>
    </citation>
    <scope>NUCLEOTIDE SEQUENCE</scope>
    <source>
        <strain evidence="7">CBS 232.78</strain>
    </source>
</reference>
<dbReference type="SUPFAM" id="SSF56176">
    <property type="entry name" value="FAD-binding/transporter-associated domain-like"/>
    <property type="match status" value="1"/>
</dbReference>
<dbReference type="InterPro" id="IPR036318">
    <property type="entry name" value="FAD-bd_PCMH-like_sf"/>
</dbReference>
<keyword evidence="5" id="KW-0732">Signal</keyword>
<dbReference type="PROSITE" id="PS51387">
    <property type="entry name" value="FAD_PCMH"/>
    <property type="match status" value="1"/>
</dbReference>
<evidence type="ECO:0000256" key="3">
    <source>
        <dbReference type="ARBA" id="ARBA00022827"/>
    </source>
</evidence>
<evidence type="ECO:0000256" key="1">
    <source>
        <dbReference type="ARBA" id="ARBA00005466"/>
    </source>
</evidence>
<evidence type="ECO:0000259" key="6">
    <source>
        <dbReference type="PROSITE" id="PS51387"/>
    </source>
</evidence>
<dbReference type="PANTHER" id="PTHR42973:SF8">
    <property type="entry name" value="FAD-BINDING PCMH-TYPE DOMAIN-CONTAINING PROTEIN"/>
    <property type="match status" value="1"/>
</dbReference>